<organism evidence="2 3">
    <name type="scientific">Faecalicatena contorta</name>
    <dbReference type="NCBI Taxonomy" id="39482"/>
    <lineage>
        <taxon>Bacteria</taxon>
        <taxon>Bacillati</taxon>
        <taxon>Bacillota</taxon>
        <taxon>Clostridia</taxon>
        <taxon>Lachnospirales</taxon>
        <taxon>Lachnospiraceae</taxon>
        <taxon>Faecalicatena</taxon>
    </lineage>
</organism>
<gene>
    <name evidence="2" type="ORF">SAMN05216529_101667</name>
</gene>
<dbReference type="EMBL" id="UHJJ01000001">
    <property type="protein sequence ID" value="SUQ12770.1"/>
    <property type="molecule type" value="Genomic_DNA"/>
</dbReference>
<name>A0A316A4U5_9FIRM</name>
<keyword evidence="3" id="KW-1185">Reference proteome</keyword>
<proteinExistence type="predicted"/>
<feature type="coiled-coil region" evidence="1">
    <location>
        <begin position="30"/>
        <end position="82"/>
    </location>
</feature>
<dbReference type="AlphaFoldDB" id="A0A316A4U5"/>
<keyword evidence="1" id="KW-0175">Coiled coil</keyword>
<accession>A0A316A4U5</accession>
<reference evidence="3" key="1">
    <citation type="submission" date="2017-07" db="EMBL/GenBank/DDBJ databases">
        <authorList>
            <person name="Varghese N."/>
            <person name="Submissions S."/>
        </authorList>
    </citation>
    <scope>NUCLEOTIDE SEQUENCE [LARGE SCALE GENOMIC DNA]</scope>
    <source>
        <strain evidence="3">NLAE-zl-C134</strain>
    </source>
</reference>
<evidence type="ECO:0000313" key="2">
    <source>
        <dbReference type="EMBL" id="SUQ12770.1"/>
    </source>
</evidence>
<protein>
    <submittedName>
        <fullName evidence="2">Uncharacterized protein</fullName>
    </submittedName>
</protein>
<dbReference type="OrthoDB" id="1958134at2"/>
<dbReference type="Proteomes" id="UP000254051">
    <property type="component" value="Unassembled WGS sequence"/>
</dbReference>
<sequence>MATARRSISELRMTSCFGEEEDRAKARAAIASMQKLLQRGNRKIRRLNEEEIVKLRSRRAEKAEERREELALKTELKRMRSKRLSADSSIRAEGELENMHHNFRFQKHYDNHPYISAGSSALNPAVPNIALPAEVQTGAGAGTASADIDAKIDAGISTGI</sequence>
<evidence type="ECO:0000313" key="3">
    <source>
        <dbReference type="Proteomes" id="UP000254051"/>
    </source>
</evidence>
<evidence type="ECO:0000256" key="1">
    <source>
        <dbReference type="SAM" id="Coils"/>
    </source>
</evidence>